<dbReference type="EMBL" id="FJOG01000002">
    <property type="protein sequence ID" value="CZR51410.1"/>
    <property type="molecule type" value="Genomic_DNA"/>
</dbReference>
<evidence type="ECO:0000256" key="1">
    <source>
        <dbReference type="SAM" id="MobiDB-lite"/>
    </source>
</evidence>
<dbReference type="InterPro" id="IPR021264">
    <property type="entry name" value="AFUB_079030/YDR124W-like"/>
</dbReference>
<dbReference type="InterPro" id="IPR047092">
    <property type="entry name" value="AFUB_07903/YDR124W-like_hel"/>
</dbReference>
<evidence type="ECO:0000259" key="2">
    <source>
        <dbReference type="Pfam" id="PF11001"/>
    </source>
</evidence>
<dbReference type="SUPFAM" id="SSF116768">
    <property type="entry name" value="DNA-binding domain of EIN3-like"/>
    <property type="match status" value="1"/>
</dbReference>
<feature type="compositionally biased region" description="Basic and acidic residues" evidence="1">
    <location>
        <begin position="93"/>
        <end position="103"/>
    </location>
</feature>
<dbReference type="PANTHER" id="PTHR36102:SF1">
    <property type="entry name" value="YDR124W-LIKE HELICAL BUNDLE DOMAIN-CONTAINING PROTEIN"/>
    <property type="match status" value="1"/>
</dbReference>
<feature type="region of interest" description="Disordered" evidence="1">
    <location>
        <begin position="328"/>
        <end position="347"/>
    </location>
</feature>
<evidence type="ECO:0000313" key="3">
    <source>
        <dbReference type="EMBL" id="CZR51410.1"/>
    </source>
</evidence>
<accession>A0A1L7WF55</accession>
<feature type="domain" description="Subtelomeric hrmA-associated cluster protein AFUB-079030/YDR124W-like helical bundle" evidence="2">
    <location>
        <begin position="141"/>
        <end position="284"/>
    </location>
</feature>
<feature type="compositionally biased region" description="Basic and acidic residues" evidence="1">
    <location>
        <begin position="67"/>
        <end position="83"/>
    </location>
</feature>
<protein>
    <recommendedName>
        <fullName evidence="2">Subtelomeric hrmA-associated cluster protein AFUB-079030/YDR124W-like helical bundle domain-containing protein</fullName>
    </recommendedName>
</protein>
<dbReference type="GO" id="GO:0005634">
    <property type="term" value="C:nucleus"/>
    <property type="evidence" value="ECO:0007669"/>
    <property type="project" value="InterPro"/>
</dbReference>
<name>A0A1L7WF55_9HELO</name>
<sequence>MAMLLNGKINKQGRCVNLSCSGRVSFTTTKTTCVCPVCGKHLSVLKEAVLPSGHEHQIPNSSTIERSLLDRSKTMDETSHSTSDDDSASMATEKPDQQEEKSNQEPSNTSDEEIAAFKRVILQEANDDVLEPFYVPWFVDIRNSEEVEKFYIARFNDMQHGSSRMMARAFVELLEPQKQRHYPYAKGNDKAPPWWPKTTGEKRVQHEEPDQLLKPERVRLLVHILRMVLEPFEKQHPSVQQSGLNVEALEAVTMDALSGWFIDEDRPEIDGESLVLEEIFGIARAEEANKNGEIDCITLLPTSTVVPSPPNELIESDDEDAEGMAAAYSDGEVGKRDAPPQFLGPMSSSKRLMDKHALKAAFEQGETLRRLRYS</sequence>
<dbReference type="STRING" id="576137.A0A1L7WF55"/>
<gene>
    <name evidence="3" type="ORF">PAC_01285</name>
</gene>
<dbReference type="InterPro" id="IPR023278">
    <property type="entry name" value="Ethylene_insens-like_DNA-bd"/>
</dbReference>
<evidence type="ECO:0000313" key="4">
    <source>
        <dbReference type="Proteomes" id="UP000184330"/>
    </source>
</evidence>
<organism evidence="3 4">
    <name type="scientific">Phialocephala subalpina</name>
    <dbReference type="NCBI Taxonomy" id="576137"/>
    <lineage>
        <taxon>Eukaryota</taxon>
        <taxon>Fungi</taxon>
        <taxon>Dikarya</taxon>
        <taxon>Ascomycota</taxon>
        <taxon>Pezizomycotina</taxon>
        <taxon>Leotiomycetes</taxon>
        <taxon>Helotiales</taxon>
        <taxon>Mollisiaceae</taxon>
        <taxon>Phialocephala</taxon>
        <taxon>Phialocephala fortinii species complex</taxon>
    </lineage>
</organism>
<reference evidence="3 4" key="1">
    <citation type="submission" date="2016-03" db="EMBL/GenBank/DDBJ databases">
        <authorList>
            <person name="Ploux O."/>
        </authorList>
    </citation>
    <scope>NUCLEOTIDE SEQUENCE [LARGE SCALE GENOMIC DNA]</scope>
    <source>
        <strain evidence="3 4">UAMH 11012</strain>
    </source>
</reference>
<keyword evidence="4" id="KW-1185">Reference proteome</keyword>
<dbReference type="Proteomes" id="UP000184330">
    <property type="component" value="Unassembled WGS sequence"/>
</dbReference>
<dbReference type="Pfam" id="PF11001">
    <property type="entry name" value="AFUB_07903_YDR124W_hel"/>
    <property type="match status" value="1"/>
</dbReference>
<dbReference type="OrthoDB" id="5338458at2759"/>
<dbReference type="PANTHER" id="PTHR36102">
    <property type="entry name" value="CHROMOSOME 10, WHOLE GENOME SHOTGUN SEQUENCE"/>
    <property type="match status" value="1"/>
</dbReference>
<proteinExistence type="predicted"/>
<feature type="region of interest" description="Disordered" evidence="1">
    <location>
        <begin position="54"/>
        <end position="111"/>
    </location>
</feature>
<dbReference type="GO" id="GO:0003700">
    <property type="term" value="F:DNA-binding transcription factor activity"/>
    <property type="evidence" value="ECO:0007669"/>
    <property type="project" value="InterPro"/>
</dbReference>
<dbReference type="AlphaFoldDB" id="A0A1L7WF55"/>